<dbReference type="InterPro" id="IPR017972">
    <property type="entry name" value="Cyt_P450_CS"/>
</dbReference>
<dbReference type="InterPro" id="IPR050705">
    <property type="entry name" value="Cytochrome_P450_3A"/>
</dbReference>
<sequence>MAQSRLLSNIGNLSFPDDCGRLIIAVDGKFVVPDDWGILKKNFILSVYLAFQYSTWTFSTLKKMGIPGPSPWPLFGNMLQYREGIQYKDLEWIKKYGKVYGAYEGRTPVITFADPEICKQICVKHFGSFVNRRVLPLKSRPLDSGLTVLLDDHWRGARNTLTPSFSGAKMKLMSPLINRCATELVNNLKNHCDSEKPVEIKEMFGSFVIDSIGSAGFGLDVNSQSQPDHPFVVNIKKAFKFSLFSPVVLIVLFFPFLVPILNYFDVAFIPRKILNFFVQVTDEAIQMRKSTADSNQRIDFLQLMMNAHDVYEKYMKNKEYEEDKHEGENKVEFVKDDPSSSMKIHKGFTRDEIVGQSLLFFFAGYETTSTLLAFVCYNLATNPEVQDTLHKEIDNVMLSYEEVGYDAVSDMTYLDMVVSETLRKYPPATRFDRKCNKDVNINGIKIPSGMTVVGSIYGIHHDPDIYPDPDKFIPERFSKEEKAKRHPYAWIPFGAGPRNCIGMRFALMEAKIGLVRALQKFTFEPCAETQIPPELGKMGFLSPPNGIILRIKSRQ</sequence>
<accession>A0ABM0MVC1</accession>
<evidence type="ECO:0000313" key="9">
    <source>
        <dbReference type="Proteomes" id="UP000694865"/>
    </source>
</evidence>
<comment type="similarity">
    <text evidence="1 7">Belongs to the cytochrome P450 family.</text>
</comment>
<keyword evidence="2 7" id="KW-0349">Heme</keyword>
<evidence type="ECO:0000256" key="5">
    <source>
        <dbReference type="ARBA" id="ARBA00023004"/>
    </source>
</evidence>
<dbReference type="PRINTS" id="PR00385">
    <property type="entry name" value="P450"/>
</dbReference>
<dbReference type="InterPro" id="IPR001128">
    <property type="entry name" value="Cyt_P450"/>
</dbReference>
<dbReference type="InterPro" id="IPR002401">
    <property type="entry name" value="Cyt_P450_E_grp-I"/>
</dbReference>
<dbReference type="RefSeq" id="XP_006823962.1">
    <property type="nucleotide sequence ID" value="XM_006823899.1"/>
</dbReference>
<evidence type="ECO:0000256" key="7">
    <source>
        <dbReference type="RuleBase" id="RU000461"/>
    </source>
</evidence>
<evidence type="ECO:0000313" key="10">
    <source>
        <dbReference type="RefSeq" id="XP_006823962.1"/>
    </source>
</evidence>
<feature type="transmembrane region" description="Helical" evidence="8">
    <location>
        <begin position="243"/>
        <end position="264"/>
    </location>
</feature>
<dbReference type="PANTHER" id="PTHR24302">
    <property type="entry name" value="CYTOCHROME P450 FAMILY 3"/>
    <property type="match status" value="1"/>
</dbReference>
<evidence type="ECO:0000256" key="8">
    <source>
        <dbReference type="SAM" id="Phobius"/>
    </source>
</evidence>
<dbReference type="CDD" id="cd11055">
    <property type="entry name" value="CYP3A-like"/>
    <property type="match status" value="1"/>
</dbReference>
<proteinExistence type="inferred from homology"/>
<evidence type="ECO:0000256" key="4">
    <source>
        <dbReference type="ARBA" id="ARBA00023002"/>
    </source>
</evidence>
<organism evidence="9 10">
    <name type="scientific">Saccoglossus kowalevskii</name>
    <name type="common">Acorn worm</name>
    <dbReference type="NCBI Taxonomy" id="10224"/>
    <lineage>
        <taxon>Eukaryota</taxon>
        <taxon>Metazoa</taxon>
        <taxon>Hemichordata</taxon>
        <taxon>Enteropneusta</taxon>
        <taxon>Harrimaniidae</taxon>
        <taxon>Saccoglossus</taxon>
    </lineage>
</organism>
<dbReference type="Proteomes" id="UP000694865">
    <property type="component" value="Unplaced"/>
</dbReference>
<dbReference type="PRINTS" id="PR00463">
    <property type="entry name" value="EP450I"/>
</dbReference>
<dbReference type="SUPFAM" id="SSF48264">
    <property type="entry name" value="Cytochrome P450"/>
    <property type="match status" value="1"/>
</dbReference>
<evidence type="ECO:0000256" key="3">
    <source>
        <dbReference type="ARBA" id="ARBA00022723"/>
    </source>
</evidence>
<dbReference type="PROSITE" id="PS00086">
    <property type="entry name" value="CYTOCHROME_P450"/>
    <property type="match status" value="1"/>
</dbReference>
<protein>
    <submittedName>
        <fullName evidence="10">Cytochrome P450 3A29-like</fullName>
    </submittedName>
</protein>
<dbReference type="Gene3D" id="1.10.630.10">
    <property type="entry name" value="Cytochrome P450"/>
    <property type="match status" value="1"/>
</dbReference>
<dbReference type="GeneID" id="102810083"/>
<evidence type="ECO:0000256" key="1">
    <source>
        <dbReference type="ARBA" id="ARBA00010617"/>
    </source>
</evidence>
<keyword evidence="7" id="KW-0503">Monooxygenase</keyword>
<keyword evidence="4 7" id="KW-0560">Oxidoreductase</keyword>
<evidence type="ECO:0000256" key="6">
    <source>
        <dbReference type="ARBA" id="ARBA00043906"/>
    </source>
</evidence>
<keyword evidence="5 7" id="KW-0408">Iron</keyword>
<reference evidence="10" key="1">
    <citation type="submission" date="2025-08" db="UniProtKB">
        <authorList>
            <consortium name="RefSeq"/>
        </authorList>
    </citation>
    <scope>IDENTIFICATION</scope>
    <source>
        <tissue evidence="10">Testes</tissue>
    </source>
</reference>
<dbReference type="PANTHER" id="PTHR24302:SF15">
    <property type="entry name" value="FATTY-ACID PEROXYGENASE"/>
    <property type="match status" value="1"/>
</dbReference>
<keyword evidence="8" id="KW-0812">Transmembrane</keyword>
<keyword evidence="9" id="KW-1185">Reference proteome</keyword>
<evidence type="ECO:0000256" key="2">
    <source>
        <dbReference type="ARBA" id="ARBA00022617"/>
    </source>
</evidence>
<comment type="function">
    <text evidence="6">Cytochromes P450 are a group of heme-thiolate monooxygenases. They oxidize a variety of structurally unrelated compounds, including steroids, fatty acids, and xenobiotics.</text>
</comment>
<dbReference type="InterPro" id="IPR036396">
    <property type="entry name" value="Cyt_P450_sf"/>
</dbReference>
<keyword evidence="8" id="KW-0472">Membrane</keyword>
<dbReference type="Pfam" id="PF00067">
    <property type="entry name" value="p450"/>
    <property type="match status" value="1"/>
</dbReference>
<keyword evidence="3 7" id="KW-0479">Metal-binding</keyword>
<keyword evidence="8" id="KW-1133">Transmembrane helix</keyword>
<name>A0ABM0MVC1_SACKO</name>
<gene>
    <name evidence="10" type="primary">LOC102810083</name>
</gene>